<dbReference type="AlphaFoldDB" id="A0A1H9CNH3"/>
<dbReference type="OrthoDB" id="9803333at2"/>
<dbReference type="Gene3D" id="3.40.50.720">
    <property type="entry name" value="NAD(P)-binding Rossmann-like Domain"/>
    <property type="match status" value="1"/>
</dbReference>
<dbReference type="InterPro" id="IPR002347">
    <property type="entry name" value="SDR_fam"/>
</dbReference>
<dbReference type="PANTHER" id="PTHR42879:SF6">
    <property type="entry name" value="NADPH-DEPENDENT REDUCTASE BACG"/>
    <property type="match status" value="1"/>
</dbReference>
<organism evidence="3 4">
    <name type="scientific">Piscibacillus halophilus</name>
    <dbReference type="NCBI Taxonomy" id="571933"/>
    <lineage>
        <taxon>Bacteria</taxon>
        <taxon>Bacillati</taxon>
        <taxon>Bacillota</taxon>
        <taxon>Bacilli</taxon>
        <taxon>Bacillales</taxon>
        <taxon>Bacillaceae</taxon>
        <taxon>Piscibacillus</taxon>
    </lineage>
</organism>
<dbReference type="SUPFAM" id="SSF51735">
    <property type="entry name" value="NAD(P)-binding Rossmann-fold domains"/>
    <property type="match status" value="1"/>
</dbReference>
<proteinExistence type="inferred from homology"/>
<dbReference type="STRING" id="571933.SAMN05216362_105105"/>
<comment type="similarity">
    <text evidence="1">Belongs to the short-chain dehydrogenases/reductases (SDR) family.</text>
</comment>
<dbReference type="Pfam" id="PF13561">
    <property type="entry name" value="adh_short_C2"/>
    <property type="match status" value="1"/>
</dbReference>
<evidence type="ECO:0000313" key="3">
    <source>
        <dbReference type="EMBL" id="SEQ02168.1"/>
    </source>
</evidence>
<dbReference type="InterPro" id="IPR050259">
    <property type="entry name" value="SDR"/>
</dbReference>
<dbReference type="FunFam" id="3.40.50.720:FF:000084">
    <property type="entry name" value="Short-chain dehydrogenase reductase"/>
    <property type="match status" value="1"/>
</dbReference>
<reference evidence="3 4" key="1">
    <citation type="submission" date="2016-10" db="EMBL/GenBank/DDBJ databases">
        <authorList>
            <person name="de Groot N.N."/>
        </authorList>
    </citation>
    <scope>NUCLEOTIDE SEQUENCE [LARGE SCALE GENOMIC DNA]</scope>
    <source>
        <strain evidence="3 4">DSM 21633</strain>
    </source>
</reference>
<dbReference type="InterPro" id="IPR036291">
    <property type="entry name" value="NAD(P)-bd_dom_sf"/>
</dbReference>
<keyword evidence="2" id="KW-0560">Oxidoreductase</keyword>
<evidence type="ECO:0000313" key="4">
    <source>
        <dbReference type="Proteomes" id="UP000199427"/>
    </source>
</evidence>
<accession>A0A1H9CNH3</accession>
<dbReference type="EMBL" id="FOES01000005">
    <property type="protein sequence ID" value="SEQ02168.1"/>
    <property type="molecule type" value="Genomic_DNA"/>
</dbReference>
<protein>
    <submittedName>
        <fullName evidence="3">3-oxoacyl-[acyl-carrier protein] reductase</fullName>
    </submittedName>
</protein>
<keyword evidence="4" id="KW-1185">Reference proteome</keyword>
<dbReference type="PRINTS" id="PR00081">
    <property type="entry name" value="GDHRDH"/>
</dbReference>
<dbReference type="CDD" id="cd05344">
    <property type="entry name" value="BKR_like_SDR_like"/>
    <property type="match status" value="1"/>
</dbReference>
<name>A0A1H9CNH3_9BACI</name>
<dbReference type="PRINTS" id="PR00080">
    <property type="entry name" value="SDRFAMILY"/>
</dbReference>
<dbReference type="PANTHER" id="PTHR42879">
    <property type="entry name" value="3-OXOACYL-(ACYL-CARRIER-PROTEIN) REDUCTASE"/>
    <property type="match status" value="1"/>
</dbReference>
<evidence type="ECO:0000256" key="2">
    <source>
        <dbReference type="ARBA" id="ARBA00023002"/>
    </source>
</evidence>
<sequence>MDLGLNRKSVVVMAASKGLGKATALEFAKEGASVFISSRSEAELKKAVEEIRSASGNEQVFYQVCDITNPKDIQSLIKEVVNQNGTVDVLVNNAGGPPAGTFDKFQDDDWQNAFELNLLSFIRTIREVLPYMKEQKSGRIVNFASSSIKQTIDNLLLSNTFRAGIVGLVKGLSQELGEHNILINTLGPGRIGTDRLTELDQVRAEKLGVSVKDVQQQAERSIPMGRYGEPEEFAKVAVFLGSGANTYLTGQSLVVDGGMVKAL</sequence>
<dbReference type="GO" id="GO:0008206">
    <property type="term" value="P:bile acid metabolic process"/>
    <property type="evidence" value="ECO:0007669"/>
    <property type="project" value="UniProtKB-ARBA"/>
</dbReference>
<dbReference type="GO" id="GO:0016491">
    <property type="term" value="F:oxidoreductase activity"/>
    <property type="evidence" value="ECO:0007669"/>
    <property type="project" value="UniProtKB-KW"/>
</dbReference>
<evidence type="ECO:0000256" key="1">
    <source>
        <dbReference type="ARBA" id="ARBA00006484"/>
    </source>
</evidence>
<dbReference type="RefSeq" id="WP_091772831.1">
    <property type="nucleotide sequence ID" value="NZ_CAESCL010000014.1"/>
</dbReference>
<dbReference type="Proteomes" id="UP000199427">
    <property type="component" value="Unassembled WGS sequence"/>
</dbReference>
<gene>
    <name evidence="3" type="ORF">SAMN05216362_105105</name>
</gene>